<dbReference type="GO" id="GO:0003700">
    <property type="term" value="F:DNA-binding transcription factor activity"/>
    <property type="evidence" value="ECO:0007669"/>
    <property type="project" value="TreeGrafter"/>
</dbReference>
<dbReference type="PANTHER" id="PTHR30055">
    <property type="entry name" value="HTH-TYPE TRANSCRIPTIONAL REGULATOR RUTR"/>
    <property type="match status" value="1"/>
</dbReference>
<dbReference type="PANTHER" id="PTHR30055:SF226">
    <property type="entry name" value="HTH-TYPE TRANSCRIPTIONAL REGULATOR PKSA"/>
    <property type="match status" value="1"/>
</dbReference>
<dbReference type="SUPFAM" id="SSF46689">
    <property type="entry name" value="Homeodomain-like"/>
    <property type="match status" value="1"/>
</dbReference>
<dbReference type="PROSITE" id="PS50977">
    <property type="entry name" value="HTH_TETR_2"/>
    <property type="match status" value="1"/>
</dbReference>
<dbReference type="Proteomes" id="UP000240542">
    <property type="component" value="Unassembled WGS sequence"/>
</dbReference>
<evidence type="ECO:0000313" key="4">
    <source>
        <dbReference type="EMBL" id="PSK96516.1"/>
    </source>
</evidence>
<gene>
    <name evidence="4" type="ORF">CLV63_111111</name>
</gene>
<evidence type="ECO:0000256" key="2">
    <source>
        <dbReference type="PROSITE-ProRule" id="PRU00335"/>
    </source>
</evidence>
<dbReference type="AlphaFoldDB" id="A0A2P8DH38"/>
<comment type="caution">
    <text evidence="4">The sequence shown here is derived from an EMBL/GenBank/DDBJ whole genome shotgun (WGS) entry which is preliminary data.</text>
</comment>
<reference evidence="4 5" key="1">
    <citation type="submission" date="2018-03" db="EMBL/GenBank/DDBJ databases">
        <title>Genomic Encyclopedia of Archaeal and Bacterial Type Strains, Phase II (KMG-II): from individual species to whole genera.</title>
        <authorList>
            <person name="Goeker M."/>
        </authorList>
    </citation>
    <scope>NUCLEOTIDE SEQUENCE [LARGE SCALE GENOMIC DNA]</scope>
    <source>
        <strain evidence="4 5">DSM 45312</strain>
    </source>
</reference>
<protein>
    <submittedName>
        <fullName evidence="4">TetR family transcriptional regulator</fullName>
    </submittedName>
</protein>
<dbReference type="EMBL" id="PYGA01000011">
    <property type="protein sequence ID" value="PSK96516.1"/>
    <property type="molecule type" value="Genomic_DNA"/>
</dbReference>
<dbReference type="RefSeq" id="WP_106584023.1">
    <property type="nucleotide sequence ID" value="NZ_PYGA01000011.1"/>
</dbReference>
<dbReference type="GO" id="GO:0000976">
    <property type="term" value="F:transcription cis-regulatory region binding"/>
    <property type="evidence" value="ECO:0007669"/>
    <property type="project" value="TreeGrafter"/>
</dbReference>
<feature type="domain" description="HTH tetR-type" evidence="3">
    <location>
        <begin position="9"/>
        <end position="69"/>
    </location>
</feature>
<dbReference type="InterPro" id="IPR009057">
    <property type="entry name" value="Homeodomain-like_sf"/>
</dbReference>
<dbReference type="OrthoDB" id="4538622at2"/>
<keyword evidence="1 2" id="KW-0238">DNA-binding</keyword>
<proteinExistence type="predicted"/>
<evidence type="ECO:0000259" key="3">
    <source>
        <dbReference type="PROSITE" id="PS50977"/>
    </source>
</evidence>
<sequence>MEPRQERSRATRRRLLDAAILCLAEVGWSGSTVALVAARAGVSRGAAQHHFRTREDLFVAALRHAGAARVGEMRRHAAGLPTGRERTEAVVAMLVDAYTGAEFAAGVQLWAAAANAPALRAQVLPLEEDVGRQAHRAAVELLGVDEGAPGVRESVQACLDLARGLGLAGLLTDDGPRRERVVRQWAVMLDAAVGAARSPVR</sequence>
<dbReference type="PRINTS" id="PR00455">
    <property type="entry name" value="HTHTETR"/>
</dbReference>
<evidence type="ECO:0000256" key="1">
    <source>
        <dbReference type="ARBA" id="ARBA00023125"/>
    </source>
</evidence>
<evidence type="ECO:0000313" key="5">
    <source>
        <dbReference type="Proteomes" id="UP000240542"/>
    </source>
</evidence>
<organism evidence="4 5">
    <name type="scientific">Murinocardiopsis flavida</name>
    <dbReference type="NCBI Taxonomy" id="645275"/>
    <lineage>
        <taxon>Bacteria</taxon>
        <taxon>Bacillati</taxon>
        <taxon>Actinomycetota</taxon>
        <taxon>Actinomycetes</taxon>
        <taxon>Streptosporangiales</taxon>
        <taxon>Nocardiopsidaceae</taxon>
        <taxon>Murinocardiopsis</taxon>
    </lineage>
</organism>
<keyword evidence="5" id="KW-1185">Reference proteome</keyword>
<dbReference type="Gene3D" id="1.10.357.10">
    <property type="entry name" value="Tetracycline Repressor, domain 2"/>
    <property type="match status" value="1"/>
</dbReference>
<feature type="DNA-binding region" description="H-T-H motif" evidence="2">
    <location>
        <begin position="32"/>
        <end position="51"/>
    </location>
</feature>
<dbReference type="InterPro" id="IPR050109">
    <property type="entry name" value="HTH-type_TetR-like_transc_reg"/>
</dbReference>
<dbReference type="Pfam" id="PF00440">
    <property type="entry name" value="TetR_N"/>
    <property type="match status" value="1"/>
</dbReference>
<accession>A0A2P8DH38</accession>
<name>A0A2P8DH38_9ACTN</name>
<dbReference type="InterPro" id="IPR001647">
    <property type="entry name" value="HTH_TetR"/>
</dbReference>